<proteinExistence type="inferred from homology"/>
<dbReference type="InterPro" id="IPR025110">
    <property type="entry name" value="AMP-bd_C"/>
</dbReference>
<dbReference type="RefSeq" id="WP_211958188.1">
    <property type="nucleotide sequence ID" value="NZ_CAJPVI010000079.1"/>
</dbReference>
<accession>A0ABN7QCW5</accession>
<evidence type="ECO:0000313" key="6">
    <source>
        <dbReference type="Proteomes" id="UP000672657"/>
    </source>
</evidence>
<dbReference type="Gene3D" id="2.30.38.10">
    <property type="entry name" value="Luciferase, Domain 3"/>
    <property type="match status" value="1"/>
</dbReference>
<dbReference type="PROSITE" id="PS00455">
    <property type="entry name" value="AMP_BINDING"/>
    <property type="match status" value="1"/>
</dbReference>
<evidence type="ECO:0000313" key="5">
    <source>
        <dbReference type="EMBL" id="CAG2160366.1"/>
    </source>
</evidence>
<dbReference type="Proteomes" id="UP000672657">
    <property type="component" value="Unassembled WGS sequence"/>
</dbReference>
<feature type="domain" description="AMP-dependent synthetase/ligase" evidence="3">
    <location>
        <begin position="36"/>
        <end position="401"/>
    </location>
</feature>
<gene>
    <name evidence="5" type="primary">fadK_3</name>
    <name evidence="5" type="ORF">LMG26411_07432</name>
</gene>
<evidence type="ECO:0000256" key="2">
    <source>
        <dbReference type="ARBA" id="ARBA00022598"/>
    </source>
</evidence>
<dbReference type="Gene3D" id="3.40.50.980">
    <property type="match status" value="2"/>
</dbReference>
<dbReference type="EC" id="6.2.1.-" evidence="5"/>
<comment type="caution">
    <text evidence="5">The sequence shown here is derived from an EMBL/GenBank/DDBJ whole genome shotgun (WGS) entry which is preliminary data.</text>
</comment>
<evidence type="ECO:0000259" key="4">
    <source>
        <dbReference type="Pfam" id="PF13193"/>
    </source>
</evidence>
<dbReference type="PANTHER" id="PTHR43201">
    <property type="entry name" value="ACYL-COA SYNTHETASE"/>
    <property type="match status" value="1"/>
</dbReference>
<comment type="similarity">
    <text evidence="1">Belongs to the ATP-dependent AMP-binding enzyme family.</text>
</comment>
<keyword evidence="6" id="KW-1185">Reference proteome</keyword>
<dbReference type="EMBL" id="CAJPVI010000079">
    <property type="protein sequence ID" value="CAG2160366.1"/>
    <property type="molecule type" value="Genomic_DNA"/>
</dbReference>
<evidence type="ECO:0000259" key="3">
    <source>
        <dbReference type="Pfam" id="PF00501"/>
    </source>
</evidence>
<name>A0ABN7QCW5_9BURK</name>
<protein>
    <submittedName>
        <fullName evidence="5">Medium-chain fatty-acid--CoA ligase</fullName>
        <ecNumber evidence="5">6.2.1.-</ecNumber>
    </submittedName>
</protein>
<dbReference type="InterPro" id="IPR000873">
    <property type="entry name" value="AMP-dep_synth/lig_dom"/>
</dbReference>
<reference evidence="5 6" key="1">
    <citation type="submission" date="2021-03" db="EMBL/GenBank/DDBJ databases">
        <authorList>
            <person name="Peeters C."/>
        </authorList>
    </citation>
    <scope>NUCLEOTIDE SEQUENCE [LARGE SCALE GENOMIC DNA]</scope>
    <source>
        <strain evidence="5 6">LMG 26411</strain>
    </source>
</reference>
<dbReference type="Pfam" id="PF13193">
    <property type="entry name" value="AMP-binding_C"/>
    <property type="match status" value="1"/>
</dbReference>
<sequence>MKRDIGGWSTRLSDEMIRQYGDSGQWSGVTLGIAARERAAEIPDSIAVIDESGASTFGELYQDGLKLAAALRKRGLVPGDVVSFQLPNWRETMIINLAASLGGYVCNPIVPIYRDAEVRYILKNARSRILFMPPSFRSIDYLEMALRLKPELPDLLEVVLVRGSANGFQNFSEFLDTCDEADRLPEVDANAVKLLLYTSGTTGNPKGVLHSHNTIRAEVEAAIAFWEIRGDDVVLMPSPVTHITGYLYALEMAFAAGVKAVFMERWNAAEAVRLILEQKATVSVGATPFLTELVSEVESQGANLAGFRLYASGGAPVPPEIVYRAARVMPDCVTFRIYGSSEAPTISLGVRATDPLDAAATTDGMVYNNDVRIVDPESGQILPVGYEGEIVARGPEVMLGYTSLDSTVDSFDADGFFRTGDLGHVSESGFLTVTGRKKDLIIRGGENISPKEVEDVLHTHPDIVEAAVVAMPHPRLGETPCAFVVAKIGAAPILTDLIEFLERAGLARQKFPERLFVIDVLPRTASGKVLKTELRERCREASA</sequence>
<dbReference type="SUPFAM" id="SSF56801">
    <property type="entry name" value="Acetyl-CoA synthetase-like"/>
    <property type="match status" value="1"/>
</dbReference>
<organism evidence="5 6">
    <name type="scientific">Cupriavidus numazuensis</name>
    <dbReference type="NCBI Taxonomy" id="221992"/>
    <lineage>
        <taxon>Bacteria</taxon>
        <taxon>Pseudomonadati</taxon>
        <taxon>Pseudomonadota</taxon>
        <taxon>Betaproteobacteria</taxon>
        <taxon>Burkholderiales</taxon>
        <taxon>Burkholderiaceae</taxon>
        <taxon>Cupriavidus</taxon>
    </lineage>
</organism>
<dbReference type="PANTHER" id="PTHR43201:SF5">
    <property type="entry name" value="MEDIUM-CHAIN ACYL-COA LIGASE ACSF2, MITOCHONDRIAL"/>
    <property type="match status" value="1"/>
</dbReference>
<dbReference type="Pfam" id="PF00501">
    <property type="entry name" value="AMP-binding"/>
    <property type="match status" value="1"/>
</dbReference>
<dbReference type="InterPro" id="IPR020845">
    <property type="entry name" value="AMP-binding_CS"/>
</dbReference>
<evidence type="ECO:0000256" key="1">
    <source>
        <dbReference type="ARBA" id="ARBA00006432"/>
    </source>
</evidence>
<feature type="domain" description="AMP-binding enzyme C-terminal" evidence="4">
    <location>
        <begin position="452"/>
        <end position="528"/>
    </location>
</feature>
<dbReference type="GO" id="GO:0016874">
    <property type="term" value="F:ligase activity"/>
    <property type="evidence" value="ECO:0007669"/>
    <property type="project" value="UniProtKB-KW"/>
</dbReference>
<dbReference type="Gene3D" id="3.30.300.30">
    <property type="match status" value="1"/>
</dbReference>
<dbReference type="InterPro" id="IPR045851">
    <property type="entry name" value="AMP-bd_C_sf"/>
</dbReference>
<keyword evidence="2 5" id="KW-0436">Ligase</keyword>